<accession>A0ABY7NNV3</accession>
<evidence type="ECO:0000313" key="3">
    <source>
        <dbReference type="Proteomes" id="UP001210865"/>
    </source>
</evidence>
<feature type="signal peptide" evidence="1">
    <location>
        <begin position="1"/>
        <end position="18"/>
    </location>
</feature>
<evidence type="ECO:0000256" key="1">
    <source>
        <dbReference type="SAM" id="SignalP"/>
    </source>
</evidence>
<dbReference type="Proteomes" id="UP001210865">
    <property type="component" value="Chromosome"/>
</dbReference>
<sequence>MTKAISFALCGAFLLASAAQTQTSSPVASPDPLAAPNPAPTGSAKIIMYRGSALMGYALGCPIRFKGAEVVELGRGKFAEWAVPAGHYILTNKTASVDIR</sequence>
<reference evidence="2 3" key="1">
    <citation type="submission" date="2022-12" db="EMBL/GenBank/DDBJ databases">
        <title>Sphingomonas abieness sp. nov., an endophytic bacterium isolated from Abies koreana.</title>
        <authorList>
            <person name="Jiang L."/>
            <person name="Lee J."/>
        </authorList>
    </citation>
    <scope>NUCLEOTIDE SEQUENCE [LARGE SCALE GENOMIC DNA]</scope>
    <source>
        <strain evidence="3">PAMB 00755</strain>
    </source>
</reference>
<dbReference type="EMBL" id="CP115174">
    <property type="protein sequence ID" value="WBO22318.1"/>
    <property type="molecule type" value="Genomic_DNA"/>
</dbReference>
<name>A0ABY7NNV3_9SPHN</name>
<proteinExistence type="predicted"/>
<organism evidence="2 3">
    <name type="scientific">Sphingomonas abietis</name>
    <dbReference type="NCBI Taxonomy" id="3012344"/>
    <lineage>
        <taxon>Bacteria</taxon>
        <taxon>Pseudomonadati</taxon>
        <taxon>Pseudomonadota</taxon>
        <taxon>Alphaproteobacteria</taxon>
        <taxon>Sphingomonadales</taxon>
        <taxon>Sphingomonadaceae</taxon>
        <taxon>Sphingomonas</taxon>
    </lineage>
</organism>
<evidence type="ECO:0000313" key="2">
    <source>
        <dbReference type="EMBL" id="WBO22318.1"/>
    </source>
</evidence>
<feature type="chain" id="PRO_5045662097" description="DUF2846 domain-containing protein" evidence="1">
    <location>
        <begin position="19"/>
        <end position="100"/>
    </location>
</feature>
<dbReference type="RefSeq" id="WP_270076966.1">
    <property type="nucleotide sequence ID" value="NZ_CP115174.1"/>
</dbReference>
<gene>
    <name evidence="2" type="ORF">PBT88_19585</name>
</gene>
<protein>
    <recommendedName>
        <fullName evidence="4">DUF2846 domain-containing protein</fullName>
    </recommendedName>
</protein>
<keyword evidence="1" id="KW-0732">Signal</keyword>
<keyword evidence="3" id="KW-1185">Reference proteome</keyword>
<evidence type="ECO:0008006" key="4">
    <source>
        <dbReference type="Google" id="ProtNLM"/>
    </source>
</evidence>